<evidence type="ECO:0000259" key="7">
    <source>
        <dbReference type="Pfam" id="PF05840"/>
    </source>
</evidence>
<evidence type="ECO:0000313" key="8">
    <source>
        <dbReference type="EMBL" id="KDN95659.1"/>
    </source>
</evidence>
<keyword evidence="3" id="KW-0235">DNA replication</keyword>
<feature type="domain" description="Replication gene A protein-like" evidence="7">
    <location>
        <begin position="122"/>
        <end position="373"/>
    </location>
</feature>
<evidence type="ECO:0000256" key="2">
    <source>
        <dbReference type="ARBA" id="ARBA00009260"/>
    </source>
</evidence>
<dbReference type="STRING" id="28885.EI16_04995"/>
<keyword evidence="6" id="KW-0378">Hydrolase</keyword>
<dbReference type="GO" id="GO:0006260">
    <property type="term" value="P:DNA replication"/>
    <property type="evidence" value="ECO:0007669"/>
    <property type="project" value="UniProtKB-KW"/>
</dbReference>
<gene>
    <name evidence="8" type="ORF">EI16_04995</name>
</gene>
<evidence type="ECO:0000256" key="3">
    <source>
        <dbReference type="ARBA" id="ARBA00022705"/>
    </source>
</evidence>
<evidence type="ECO:0000313" key="9">
    <source>
        <dbReference type="Proteomes" id="UP000027341"/>
    </source>
</evidence>
<accession>A0A066ZTR1</accession>
<proteinExistence type="inferred from homology"/>
<keyword evidence="9" id="KW-1185">Reference proteome</keyword>
<dbReference type="InterPro" id="IPR008766">
    <property type="entry name" value="Replication_gene_A-like"/>
</dbReference>
<dbReference type="Proteomes" id="UP000027341">
    <property type="component" value="Unassembled WGS sequence"/>
</dbReference>
<comment type="function">
    <text evidence="1">Possible endonuclease which induces a single-strand cut and initiates DNA replication.</text>
</comment>
<dbReference type="RefSeq" id="WP_035628890.1">
    <property type="nucleotide sequence ID" value="NZ_AP020335.1"/>
</dbReference>
<dbReference type="GO" id="GO:0016787">
    <property type="term" value="F:hydrolase activity"/>
    <property type="evidence" value="ECO:0007669"/>
    <property type="project" value="UniProtKB-KW"/>
</dbReference>
<keyword evidence="5" id="KW-0255">Endonuclease</keyword>
<dbReference type="EMBL" id="JMIU01000001">
    <property type="protein sequence ID" value="KDN95659.1"/>
    <property type="molecule type" value="Genomic_DNA"/>
</dbReference>
<evidence type="ECO:0000256" key="4">
    <source>
        <dbReference type="ARBA" id="ARBA00022722"/>
    </source>
</evidence>
<evidence type="ECO:0000256" key="5">
    <source>
        <dbReference type="ARBA" id="ARBA00022759"/>
    </source>
</evidence>
<evidence type="ECO:0000256" key="6">
    <source>
        <dbReference type="ARBA" id="ARBA00022801"/>
    </source>
</evidence>
<organism evidence="8 9">
    <name type="scientific">Hydrogenovibrio marinus</name>
    <dbReference type="NCBI Taxonomy" id="28885"/>
    <lineage>
        <taxon>Bacteria</taxon>
        <taxon>Pseudomonadati</taxon>
        <taxon>Pseudomonadota</taxon>
        <taxon>Gammaproteobacteria</taxon>
        <taxon>Thiotrichales</taxon>
        <taxon>Piscirickettsiaceae</taxon>
        <taxon>Hydrogenovibrio</taxon>
    </lineage>
</organism>
<dbReference type="Pfam" id="PF05840">
    <property type="entry name" value="Phage_GPA"/>
    <property type="match status" value="1"/>
</dbReference>
<name>A0A066ZTR1_HYDMR</name>
<reference evidence="8 9" key="1">
    <citation type="submission" date="2014-04" db="EMBL/GenBank/DDBJ databases">
        <title>Draft genome sequence of Hydrogenovibrio marinus MH-110, a model organism for aerobic H2 metabolism.</title>
        <authorList>
            <person name="Cha H.J."/>
            <person name="Jo B.H."/>
            <person name="Hwang B.H."/>
        </authorList>
    </citation>
    <scope>NUCLEOTIDE SEQUENCE [LARGE SCALE GENOMIC DNA]</scope>
    <source>
        <strain evidence="8 9">MH-110</strain>
    </source>
</reference>
<comment type="caution">
    <text evidence="8">The sequence shown here is derived from an EMBL/GenBank/DDBJ whole genome shotgun (WGS) entry which is preliminary data.</text>
</comment>
<sequence length="529" mass="61476">MISGNTIDLLPVISDDRNFVKEKLSKFPVPIQKIIFSEYRKKPTRRDANLFLLEIEERISGKLSVKPKNLKLNYNEDSLRELANNRAEICSRYVNANPQRNVNETFEYLTNYAKEYGVSVNVNERKEANIKRLCDPIWWLRKLRKSQVRNVETIHQLLNQISRTKQIYSSDWVVKKRRFQNLRHERSMSSTFLTNELGQTFSLKQLSDKSISNPKIRKAELMVRTRGFEECAKVEGHKALFLTLTCPSKYHSAFSKSGDPNPKWAGHTPLEAQNYLNNIWQRIRAKLDREGIRIYGFRVAEPNHDGTPHWHLLIFVNVNESKALVEIFHHYALLEDPEEKGAKEHRLTVTKIDPTKGSATGYIAKYISKNIDGSDLEEGFYGENPIVAAERVNAWAACWGIRQFQQLGGPSVSVWREARRLKDKPLNINDNVNVTLHNITGSAVNSNWRDFVNVMGGVFVKRKDQAARALYKFEVDYDTGEISQRYFDEEPIRKLKGFTVGKEEVITRNLKWKKEAFQRKDSFNLEFYQ</sequence>
<evidence type="ECO:0000256" key="1">
    <source>
        <dbReference type="ARBA" id="ARBA00003293"/>
    </source>
</evidence>
<keyword evidence="4" id="KW-0540">Nuclease</keyword>
<comment type="similarity">
    <text evidence="2">Belongs to the phage GPA family.</text>
</comment>
<dbReference type="GO" id="GO:0004519">
    <property type="term" value="F:endonuclease activity"/>
    <property type="evidence" value="ECO:0007669"/>
    <property type="project" value="UniProtKB-KW"/>
</dbReference>
<dbReference type="AlphaFoldDB" id="A0A066ZTR1"/>
<protein>
    <recommendedName>
        <fullName evidence="7">Replication gene A protein-like domain-containing protein</fullName>
    </recommendedName>
</protein>